<dbReference type="GO" id="GO:0016747">
    <property type="term" value="F:acyltransferase activity, transferring groups other than amino-acyl groups"/>
    <property type="evidence" value="ECO:0007669"/>
    <property type="project" value="InterPro"/>
</dbReference>
<gene>
    <name evidence="2" type="ORF">THIARS_70008</name>
</gene>
<dbReference type="InterPro" id="IPR016181">
    <property type="entry name" value="Acyl_CoA_acyltransferase"/>
</dbReference>
<keyword evidence="2" id="KW-0808">Transferase</keyword>
<sequence length="193" mass="21616">MPAFDQTTLRTESLLLRPLRESDAPALFGIFSDPRVTRYLSRPSLPNIAIAHERIARDVEAMSAGRYACFGIEQTVDGRLLGECSLFNLQEQCRRAEIGYTLAFEAWGKGYMNEALNALLEFGFSELGLNRVEADIDPRNLRSAKSLERLGFKKEGHLRERWIVAGEVSDSGLYGLLASEWISRGRNGQSSET</sequence>
<organism evidence="2 3">
    <name type="scientific">Thiomonas delicata</name>
    <name type="common">Thiomonas cuprina</name>
    <dbReference type="NCBI Taxonomy" id="364030"/>
    <lineage>
        <taxon>Bacteria</taxon>
        <taxon>Pseudomonadati</taxon>
        <taxon>Pseudomonadota</taxon>
        <taxon>Betaproteobacteria</taxon>
        <taxon>Burkholderiales</taxon>
        <taxon>Thiomonas</taxon>
    </lineage>
</organism>
<dbReference type="InterPro" id="IPR051531">
    <property type="entry name" value="N-acetyltransferase"/>
</dbReference>
<dbReference type="PANTHER" id="PTHR43792">
    <property type="entry name" value="GNAT FAMILY, PUTATIVE (AFU_ORTHOLOGUE AFUA_3G00765)-RELATED-RELATED"/>
    <property type="match status" value="1"/>
</dbReference>
<name>A0A238D4Y9_THIDL</name>
<reference evidence="2 3" key="1">
    <citation type="submission" date="2016-06" db="EMBL/GenBank/DDBJ databases">
        <authorList>
            <person name="Kjaerup R.B."/>
            <person name="Dalgaard T.S."/>
            <person name="Juul-Madsen H.R."/>
        </authorList>
    </citation>
    <scope>NUCLEOTIDE SEQUENCE [LARGE SCALE GENOMIC DNA]</scope>
    <source>
        <strain evidence="2 3">DSM 16361</strain>
    </source>
</reference>
<dbReference type="PROSITE" id="PS51186">
    <property type="entry name" value="GNAT"/>
    <property type="match status" value="1"/>
</dbReference>
<evidence type="ECO:0000259" key="1">
    <source>
        <dbReference type="PROSITE" id="PS51186"/>
    </source>
</evidence>
<feature type="domain" description="N-acetyltransferase" evidence="1">
    <location>
        <begin position="14"/>
        <end position="179"/>
    </location>
</feature>
<dbReference type="AlphaFoldDB" id="A0A238D4Y9"/>
<dbReference type="EMBL" id="FLMQ01000056">
    <property type="protein sequence ID" value="SBP88388.1"/>
    <property type="molecule type" value="Genomic_DNA"/>
</dbReference>
<protein>
    <submittedName>
        <fullName evidence="2">Putative N-acetyltransferase</fullName>
    </submittedName>
</protein>
<dbReference type="InterPro" id="IPR000182">
    <property type="entry name" value="GNAT_dom"/>
</dbReference>
<accession>A0A238D4Y9</accession>
<evidence type="ECO:0000313" key="3">
    <source>
        <dbReference type="Proteomes" id="UP000214566"/>
    </source>
</evidence>
<keyword evidence="3" id="KW-1185">Reference proteome</keyword>
<dbReference type="OrthoDB" id="9801656at2"/>
<dbReference type="Proteomes" id="UP000214566">
    <property type="component" value="Unassembled WGS sequence"/>
</dbReference>
<proteinExistence type="predicted"/>
<evidence type="ECO:0000313" key="2">
    <source>
        <dbReference type="EMBL" id="SBP88388.1"/>
    </source>
</evidence>
<dbReference type="SUPFAM" id="SSF55729">
    <property type="entry name" value="Acyl-CoA N-acyltransferases (Nat)"/>
    <property type="match status" value="1"/>
</dbReference>
<dbReference type="RefSeq" id="WP_094160750.1">
    <property type="nucleotide sequence ID" value="NZ_LT592171.1"/>
</dbReference>
<dbReference type="Gene3D" id="3.40.630.30">
    <property type="match status" value="1"/>
</dbReference>
<dbReference type="Pfam" id="PF13302">
    <property type="entry name" value="Acetyltransf_3"/>
    <property type="match status" value="1"/>
</dbReference>